<dbReference type="AlphaFoldDB" id="A0A543PZ28"/>
<comment type="caution">
    <text evidence="1">The sequence shown here is derived from an EMBL/GenBank/DDBJ whole genome shotgun (WGS) entry which is preliminary data.</text>
</comment>
<evidence type="ECO:0000313" key="1">
    <source>
        <dbReference type="EMBL" id="TQN49336.1"/>
    </source>
</evidence>
<protein>
    <submittedName>
        <fullName evidence="1">Putative family 20 transposase</fullName>
    </submittedName>
</protein>
<gene>
    <name evidence="1" type="ORF">DLNHIDIE_03384</name>
</gene>
<sequence length="60" mass="6875">MEACGSAHYWGRELRKLGHEVRLIAAQFARPFVKTNKTDAAAIWETVQRPDMRFVAVKSE</sequence>
<dbReference type="EMBL" id="SZUV01000006">
    <property type="protein sequence ID" value="TQN49336.1"/>
    <property type="molecule type" value="Genomic_DNA"/>
</dbReference>
<name>A0A543PZ28_ACITH</name>
<proteinExistence type="predicted"/>
<accession>A0A543PZ28</accession>
<reference evidence="1 2" key="1">
    <citation type="submission" date="2019-03" db="EMBL/GenBank/DDBJ databases">
        <title>New insights into Acidothiobacillus thiooxidans sulfur metabolism through coupled gene expression, solution geochemistry, microscopy and spectroscopy analyses.</title>
        <authorList>
            <person name="Camacho D."/>
            <person name="Frazao R."/>
            <person name="Fouillen A."/>
            <person name="Nanci A."/>
            <person name="Lang B.F."/>
            <person name="Apte S.C."/>
            <person name="Baron C."/>
            <person name="Warren L.A."/>
        </authorList>
    </citation>
    <scope>NUCLEOTIDE SEQUENCE [LARGE SCALE GENOMIC DNA]</scope>
    <source>
        <strain evidence="1 2">ATCC 19377</strain>
    </source>
</reference>
<organism evidence="1 2">
    <name type="scientific">Acidithiobacillus thiooxidans ATCC 19377</name>
    <dbReference type="NCBI Taxonomy" id="637390"/>
    <lineage>
        <taxon>Bacteria</taxon>
        <taxon>Pseudomonadati</taxon>
        <taxon>Pseudomonadota</taxon>
        <taxon>Acidithiobacillia</taxon>
        <taxon>Acidithiobacillales</taxon>
        <taxon>Acidithiobacillaceae</taxon>
        <taxon>Acidithiobacillus</taxon>
    </lineage>
</organism>
<evidence type="ECO:0000313" key="2">
    <source>
        <dbReference type="Proteomes" id="UP000315403"/>
    </source>
</evidence>
<dbReference type="Proteomes" id="UP000315403">
    <property type="component" value="Unassembled WGS sequence"/>
</dbReference>